<gene>
    <name evidence="5" type="ORF">RsS93_15400</name>
</gene>
<keyword evidence="3" id="KW-0804">Transcription</keyword>
<evidence type="ECO:0000313" key="6">
    <source>
        <dbReference type="Proteomes" id="UP000390335"/>
    </source>
</evidence>
<keyword evidence="1" id="KW-0805">Transcription regulation</keyword>
<proteinExistence type="predicted"/>
<dbReference type="SUPFAM" id="SSF46785">
    <property type="entry name" value="Winged helix' DNA-binding domain"/>
    <property type="match status" value="1"/>
</dbReference>
<protein>
    <submittedName>
        <fullName evidence="5">Transcriptional regulator</fullName>
    </submittedName>
</protein>
<dbReference type="InterPro" id="IPR008920">
    <property type="entry name" value="TF_FadR/GntR_C"/>
</dbReference>
<dbReference type="Gene3D" id="1.20.120.530">
    <property type="entry name" value="GntR ligand-binding domain-like"/>
    <property type="match status" value="1"/>
</dbReference>
<dbReference type="PANTHER" id="PTHR43537">
    <property type="entry name" value="TRANSCRIPTIONAL REGULATOR, GNTR FAMILY"/>
    <property type="match status" value="1"/>
</dbReference>
<accession>A0ABQ0Z073</accession>
<dbReference type="RefSeq" id="WP_152092967.1">
    <property type="nucleotide sequence ID" value="NZ_BLAI01000005.1"/>
</dbReference>
<dbReference type="PANTHER" id="PTHR43537:SF45">
    <property type="entry name" value="GNTR FAMILY REGULATORY PROTEIN"/>
    <property type="match status" value="1"/>
</dbReference>
<dbReference type="Gene3D" id="1.10.10.10">
    <property type="entry name" value="Winged helix-like DNA-binding domain superfamily/Winged helix DNA-binding domain"/>
    <property type="match status" value="1"/>
</dbReference>
<comment type="caution">
    <text evidence="5">The sequence shown here is derived from an EMBL/GenBank/DDBJ whole genome shotgun (WGS) entry which is preliminary data.</text>
</comment>
<keyword evidence="2" id="KW-0238">DNA-binding</keyword>
<dbReference type="InterPro" id="IPR000524">
    <property type="entry name" value="Tscrpt_reg_HTH_GntR"/>
</dbReference>
<dbReference type="SUPFAM" id="SSF48008">
    <property type="entry name" value="GntR ligand-binding domain-like"/>
    <property type="match status" value="1"/>
</dbReference>
<name>A0ABQ0Z073_9HYPH</name>
<dbReference type="SMART" id="SM00345">
    <property type="entry name" value="HTH_GNTR"/>
    <property type="match status" value="1"/>
</dbReference>
<reference evidence="5 6" key="1">
    <citation type="journal article" date="2020" name="Genome Biol. Evol.">
        <title>Rhizobium dioscoreae sp. nov., a plant growth-promoting bacterium isolated from yam (Dioscorea species).</title>
        <authorList>
            <person name="Ouyabe M."/>
            <person name="Tanaka N."/>
            <person name="Shiwa Y."/>
            <person name="Fujita N."/>
            <person name="Kikuno H."/>
            <person name="Babil P."/>
            <person name="Shiwachi H."/>
        </authorList>
    </citation>
    <scope>NUCLEOTIDE SEQUENCE [LARGE SCALE GENOMIC DNA]</scope>
    <source>
        <strain evidence="5 6">S-93</strain>
    </source>
</reference>
<dbReference type="SMART" id="SM00895">
    <property type="entry name" value="FCD"/>
    <property type="match status" value="1"/>
</dbReference>
<dbReference type="Pfam" id="PF07729">
    <property type="entry name" value="FCD"/>
    <property type="match status" value="1"/>
</dbReference>
<dbReference type="PROSITE" id="PS50949">
    <property type="entry name" value="HTH_GNTR"/>
    <property type="match status" value="1"/>
</dbReference>
<evidence type="ECO:0000256" key="2">
    <source>
        <dbReference type="ARBA" id="ARBA00023125"/>
    </source>
</evidence>
<keyword evidence="6" id="KW-1185">Reference proteome</keyword>
<dbReference type="InterPro" id="IPR036388">
    <property type="entry name" value="WH-like_DNA-bd_sf"/>
</dbReference>
<dbReference type="InterPro" id="IPR036390">
    <property type="entry name" value="WH_DNA-bd_sf"/>
</dbReference>
<dbReference type="Pfam" id="PF00392">
    <property type="entry name" value="GntR"/>
    <property type="match status" value="1"/>
</dbReference>
<dbReference type="InterPro" id="IPR011711">
    <property type="entry name" value="GntR_C"/>
</dbReference>
<evidence type="ECO:0000259" key="4">
    <source>
        <dbReference type="PROSITE" id="PS50949"/>
    </source>
</evidence>
<feature type="domain" description="HTH gntR-type" evidence="4">
    <location>
        <begin position="18"/>
        <end position="85"/>
    </location>
</feature>
<evidence type="ECO:0000256" key="1">
    <source>
        <dbReference type="ARBA" id="ARBA00023015"/>
    </source>
</evidence>
<evidence type="ECO:0000256" key="3">
    <source>
        <dbReference type="ARBA" id="ARBA00023163"/>
    </source>
</evidence>
<sequence length="254" mass="28376">MEREKIDSAMVKKEKQSRSLSEEAYDRLESMIVSTELMPGARYTIQQLQQQAGLGRTPVHDAVKRLSANQLIHVSPRSGLRIAPVNLAQERTLLPLRTEMEAIACGLATERATPQDHKILRTFITDLEASKAELSLERFNVTDRLLNRAILTASGEPLLANTLIPLQTLYRRTGWIYHTYLGPGAPMETTVESHISLLRFIVSGDRARTEKFVREMMEDLGNMLLKVRQSIDPATLDVSLADMAVRTGVAGPIN</sequence>
<evidence type="ECO:0000313" key="5">
    <source>
        <dbReference type="EMBL" id="GES48926.1"/>
    </source>
</evidence>
<dbReference type="EMBL" id="BLAJ01000002">
    <property type="protein sequence ID" value="GES48926.1"/>
    <property type="molecule type" value="Genomic_DNA"/>
</dbReference>
<organism evidence="5 6">
    <name type="scientific">Rhizobium dioscoreae</name>
    <dbReference type="NCBI Taxonomy" id="2653122"/>
    <lineage>
        <taxon>Bacteria</taxon>
        <taxon>Pseudomonadati</taxon>
        <taxon>Pseudomonadota</taxon>
        <taxon>Alphaproteobacteria</taxon>
        <taxon>Hyphomicrobiales</taxon>
        <taxon>Rhizobiaceae</taxon>
        <taxon>Rhizobium/Agrobacterium group</taxon>
        <taxon>Rhizobium</taxon>
    </lineage>
</organism>
<dbReference type="Proteomes" id="UP000390335">
    <property type="component" value="Unassembled WGS sequence"/>
</dbReference>